<comment type="caution">
    <text evidence="1">The sequence shown here is derived from an EMBL/GenBank/DDBJ whole genome shotgun (WGS) entry which is preliminary data.</text>
</comment>
<proteinExistence type="predicted"/>
<sequence length="81" mass="9282">MLYEIDISYSSIDKNSYSSNCASLKLLEILLVKLQYSRFLIALTKNKSPRQFEDEESNRAKSAFVNLISHEILASCELMSE</sequence>
<feature type="non-terminal residue" evidence="1">
    <location>
        <position position="81"/>
    </location>
</feature>
<evidence type="ECO:0000313" key="2">
    <source>
        <dbReference type="Proteomes" id="UP000789901"/>
    </source>
</evidence>
<protein>
    <submittedName>
        <fullName evidence="1">15812_t:CDS:1</fullName>
    </submittedName>
</protein>
<dbReference type="Proteomes" id="UP000789901">
    <property type="component" value="Unassembled WGS sequence"/>
</dbReference>
<accession>A0ABN7W4E1</accession>
<gene>
    <name evidence="1" type="ORF">GMARGA_LOCUS26483</name>
</gene>
<dbReference type="EMBL" id="CAJVQB010030936">
    <property type="protein sequence ID" value="CAG8816232.1"/>
    <property type="molecule type" value="Genomic_DNA"/>
</dbReference>
<organism evidence="1 2">
    <name type="scientific">Gigaspora margarita</name>
    <dbReference type="NCBI Taxonomy" id="4874"/>
    <lineage>
        <taxon>Eukaryota</taxon>
        <taxon>Fungi</taxon>
        <taxon>Fungi incertae sedis</taxon>
        <taxon>Mucoromycota</taxon>
        <taxon>Glomeromycotina</taxon>
        <taxon>Glomeromycetes</taxon>
        <taxon>Diversisporales</taxon>
        <taxon>Gigasporaceae</taxon>
        <taxon>Gigaspora</taxon>
    </lineage>
</organism>
<keyword evidence="2" id="KW-1185">Reference proteome</keyword>
<reference evidence="1 2" key="1">
    <citation type="submission" date="2021-06" db="EMBL/GenBank/DDBJ databases">
        <authorList>
            <person name="Kallberg Y."/>
            <person name="Tangrot J."/>
            <person name="Rosling A."/>
        </authorList>
    </citation>
    <scope>NUCLEOTIDE SEQUENCE [LARGE SCALE GENOMIC DNA]</scope>
    <source>
        <strain evidence="1 2">120-4 pot B 10/14</strain>
    </source>
</reference>
<evidence type="ECO:0000313" key="1">
    <source>
        <dbReference type="EMBL" id="CAG8816232.1"/>
    </source>
</evidence>
<name>A0ABN7W4E1_GIGMA</name>